<dbReference type="InterPro" id="IPR039448">
    <property type="entry name" value="Beta_helix"/>
</dbReference>
<reference evidence="3 4" key="1">
    <citation type="submission" date="2018-08" db="EMBL/GenBank/DDBJ databases">
        <title>Genome Sequence of Clavibacter michiganensis Subspecies type strains, and the Atypical Peach-Colored Strains Isolated from Tomato.</title>
        <authorList>
            <person name="Osdaghi E."/>
            <person name="Portier P."/>
            <person name="Briand M."/>
            <person name="Jacques M.-A."/>
        </authorList>
    </citation>
    <scope>NUCLEOTIDE SEQUENCE [LARGE SCALE GENOMIC DNA]</scope>
    <source>
        <strain evidence="3 4">CFBP 8216</strain>
    </source>
</reference>
<dbReference type="InterPro" id="IPR012334">
    <property type="entry name" value="Pectin_lyas_fold"/>
</dbReference>
<proteinExistence type="predicted"/>
<protein>
    <recommendedName>
        <fullName evidence="2">Right handed beta helix domain-containing protein</fullName>
    </recommendedName>
</protein>
<dbReference type="Proteomes" id="UP000265355">
    <property type="component" value="Unassembled WGS sequence"/>
</dbReference>
<feature type="domain" description="Right handed beta helix" evidence="2">
    <location>
        <begin position="289"/>
        <end position="427"/>
    </location>
</feature>
<dbReference type="Pfam" id="PF13229">
    <property type="entry name" value="Beta_helix"/>
    <property type="match status" value="1"/>
</dbReference>
<comment type="caution">
    <text evidence="3">The sequence shown here is derived from an EMBL/GenBank/DDBJ whole genome shotgun (WGS) entry which is preliminary data.</text>
</comment>
<accession>A0ABX9N9G7</accession>
<dbReference type="EMBL" id="QWEE01000006">
    <property type="protein sequence ID" value="RII94560.1"/>
    <property type="molecule type" value="Genomic_DNA"/>
</dbReference>
<sequence>MGGGAVPAPRRARPPDGLRASRRHPVHQGEARMTWPGITVNAEGRNEIDILTPQVADLRFAAQYAPVATGQAAALAALASLSKVIRLTPGATYAIDAPVALGAGTTIEGNGATIALTRKGSITLGDRSKLRDVFFVNQGLTGFVGGERCITIQGSGVEVTGCTLGGQGYRMGIVIEFVNAAGASIAGACDNVLIERNRFENTAFGVLKQGGPSSAYASAHGLRIIRNVFKTIRRGDAIELNAGADTGVLIDGNIIDDVTANNTVNAGFGIGVAGLGAYSAAESEAFRRFRIVNNIITNCEMQGIHAEKSAAFTITGNHVEQTSTTRKGTGQGIVTYGSMNGDITDNYVAGFDYGIEDMMGVTANAYTVATDRNRIYANRVRDCATGVLVELAGLGKSVFVDRNVLTDCAVGIRHRGSANTSFTGNQFIDCPTPFALDLNADAFANVAASARSLALVGNLAVSYKGVAMSNTYAHLAGAVISGSGNSFPLPSA</sequence>
<organism evidence="3 4">
    <name type="scientific">Clavibacter californiensis</name>
    <dbReference type="NCBI Taxonomy" id="1401995"/>
    <lineage>
        <taxon>Bacteria</taxon>
        <taxon>Bacillati</taxon>
        <taxon>Actinomycetota</taxon>
        <taxon>Actinomycetes</taxon>
        <taxon>Micrococcales</taxon>
        <taxon>Microbacteriaceae</taxon>
        <taxon>Clavibacter</taxon>
    </lineage>
</organism>
<name>A0ABX9N9G7_9MICO</name>
<evidence type="ECO:0000256" key="1">
    <source>
        <dbReference type="SAM" id="MobiDB-lite"/>
    </source>
</evidence>
<feature type="region of interest" description="Disordered" evidence="1">
    <location>
        <begin position="1"/>
        <end position="32"/>
    </location>
</feature>
<keyword evidence="4" id="KW-1185">Reference proteome</keyword>
<dbReference type="RefSeq" id="WP_119372215.1">
    <property type="nucleotide sequence ID" value="NZ_CP040792.1"/>
</dbReference>
<gene>
    <name evidence="3" type="ORF">DZF98_01185</name>
</gene>
<evidence type="ECO:0000313" key="3">
    <source>
        <dbReference type="EMBL" id="RII94560.1"/>
    </source>
</evidence>
<dbReference type="InterPro" id="IPR006626">
    <property type="entry name" value="PbH1"/>
</dbReference>
<dbReference type="SMART" id="SM00710">
    <property type="entry name" value="PbH1"/>
    <property type="match status" value="8"/>
</dbReference>
<dbReference type="SUPFAM" id="SSF51126">
    <property type="entry name" value="Pectin lyase-like"/>
    <property type="match status" value="2"/>
</dbReference>
<evidence type="ECO:0000313" key="4">
    <source>
        <dbReference type="Proteomes" id="UP000265355"/>
    </source>
</evidence>
<dbReference type="InterPro" id="IPR011050">
    <property type="entry name" value="Pectin_lyase_fold/virulence"/>
</dbReference>
<evidence type="ECO:0000259" key="2">
    <source>
        <dbReference type="Pfam" id="PF13229"/>
    </source>
</evidence>
<dbReference type="Gene3D" id="2.160.20.10">
    <property type="entry name" value="Single-stranded right-handed beta-helix, Pectin lyase-like"/>
    <property type="match status" value="1"/>
</dbReference>